<dbReference type="PANTHER" id="PTHR16675:SF251">
    <property type="entry name" value="HLA CLASS I HISTOCOMPATIBILITY ANTIGEN, C ALPHA CHAIN"/>
    <property type="match status" value="1"/>
</dbReference>
<comment type="subcellular location">
    <subcellularLocation>
        <location evidence="1">Membrane</location>
        <topology evidence="1">Single-pass membrane protein</topology>
    </subcellularLocation>
</comment>
<feature type="transmembrane region" description="Helical" evidence="6">
    <location>
        <begin position="54"/>
        <end position="76"/>
    </location>
</feature>
<keyword evidence="2" id="KW-0490">MHC I</keyword>
<evidence type="ECO:0000256" key="2">
    <source>
        <dbReference type="ARBA" id="ARBA00022451"/>
    </source>
</evidence>
<dbReference type="InterPro" id="IPR036179">
    <property type="entry name" value="Ig-like_dom_sf"/>
</dbReference>
<dbReference type="InterPro" id="IPR050208">
    <property type="entry name" value="MHC_class-I_related"/>
</dbReference>
<proteinExistence type="predicted"/>
<dbReference type="CDD" id="cd07698">
    <property type="entry name" value="IgC1_MHC_I_alpha3"/>
    <property type="match status" value="1"/>
</dbReference>
<organism evidence="7 8">
    <name type="scientific">Cnephaeus nilssonii</name>
    <name type="common">Northern bat</name>
    <name type="synonym">Eptesicus nilssonii</name>
    <dbReference type="NCBI Taxonomy" id="3371016"/>
    <lineage>
        <taxon>Eukaryota</taxon>
        <taxon>Metazoa</taxon>
        <taxon>Chordata</taxon>
        <taxon>Craniata</taxon>
        <taxon>Vertebrata</taxon>
        <taxon>Euteleostomi</taxon>
        <taxon>Mammalia</taxon>
        <taxon>Eutheria</taxon>
        <taxon>Laurasiatheria</taxon>
        <taxon>Chiroptera</taxon>
        <taxon>Yangochiroptera</taxon>
        <taxon>Vespertilionidae</taxon>
        <taxon>Cnephaeus</taxon>
    </lineage>
</organism>
<dbReference type="EMBL" id="JAULJE010000021">
    <property type="protein sequence ID" value="KAK1329586.1"/>
    <property type="molecule type" value="Genomic_DNA"/>
</dbReference>
<dbReference type="GO" id="GO:0042612">
    <property type="term" value="C:MHC class I protein complex"/>
    <property type="evidence" value="ECO:0007669"/>
    <property type="project" value="UniProtKB-KW"/>
</dbReference>
<dbReference type="InterPro" id="IPR003006">
    <property type="entry name" value="Ig/MHC_CS"/>
</dbReference>
<keyword evidence="6" id="KW-1133">Transmembrane helix</keyword>
<dbReference type="InterPro" id="IPR013783">
    <property type="entry name" value="Ig-like_fold"/>
</dbReference>
<gene>
    <name evidence="7" type="ORF">QTO34_009768</name>
</gene>
<dbReference type="GO" id="GO:0006955">
    <property type="term" value="P:immune response"/>
    <property type="evidence" value="ECO:0007669"/>
    <property type="project" value="TreeGrafter"/>
</dbReference>
<evidence type="ECO:0000313" key="8">
    <source>
        <dbReference type="Proteomes" id="UP001177744"/>
    </source>
</evidence>
<keyword evidence="3" id="KW-0391">Immunity</keyword>
<name>A0AA40HF93_CNENI</name>
<evidence type="ECO:0000256" key="1">
    <source>
        <dbReference type="ARBA" id="ARBA00004167"/>
    </source>
</evidence>
<evidence type="ECO:0000256" key="6">
    <source>
        <dbReference type="SAM" id="Phobius"/>
    </source>
</evidence>
<keyword evidence="5" id="KW-0325">Glycoprotein</keyword>
<dbReference type="GO" id="GO:0030670">
    <property type="term" value="C:phagocytic vesicle membrane"/>
    <property type="evidence" value="ECO:0007669"/>
    <property type="project" value="UniProtKB-ARBA"/>
</dbReference>
<dbReference type="GO" id="GO:0001916">
    <property type="term" value="P:positive regulation of T cell mediated cytotoxicity"/>
    <property type="evidence" value="ECO:0007669"/>
    <property type="project" value="TreeGrafter"/>
</dbReference>
<dbReference type="SUPFAM" id="SSF48726">
    <property type="entry name" value="Immunoglobulin"/>
    <property type="match status" value="1"/>
</dbReference>
<evidence type="ECO:0000256" key="4">
    <source>
        <dbReference type="ARBA" id="ARBA00023136"/>
    </source>
</evidence>
<dbReference type="Proteomes" id="UP001177744">
    <property type="component" value="Unassembled WGS sequence"/>
</dbReference>
<keyword evidence="8" id="KW-1185">Reference proteome</keyword>
<dbReference type="PROSITE" id="PS00290">
    <property type="entry name" value="IG_MHC"/>
    <property type="match status" value="1"/>
</dbReference>
<sequence length="169" mass="18315">MELVETRPAGDGTFQKWAAVGVPPGEEQRYTCHVQHKGLPEPLTLRWEPPPQTFIFIILGIAGGLVLGAVAAAVMWRRRRSGGKGGSYAQAASEYGGAVTAPRALMCLSRLLKVRSAVGRGGQREAWVVWSVWDPVSMKWFENVTSSSLCPGSAHDDCPPQREELPCGD</sequence>
<dbReference type="GO" id="GO:0042605">
    <property type="term" value="F:peptide antigen binding"/>
    <property type="evidence" value="ECO:0007669"/>
    <property type="project" value="TreeGrafter"/>
</dbReference>
<dbReference type="GO" id="GO:0002476">
    <property type="term" value="P:antigen processing and presentation of endogenous peptide antigen via MHC class Ib"/>
    <property type="evidence" value="ECO:0007669"/>
    <property type="project" value="TreeGrafter"/>
</dbReference>
<dbReference type="AlphaFoldDB" id="A0AA40HF93"/>
<dbReference type="GO" id="GO:0098553">
    <property type="term" value="C:lumenal side of endoplasmic reticulum membrane"/>
    <property type="evidence" value="ECO:0007669"/>
    <property type="project" value="UniProtKB-ARBA"/>
</dbReference>
<accession>A0AA40HF93</accession>
<dbReference type="PANTHER" id="PTHR16675">
    <property type="entry name" value="MHC CLASS I-RELATED"/>
    <property type="match status" value="1"/>
</dbReference>
<dbReference type="GO" id="GO:0005102">
    <property type="term" value="F:signaling receptor binding"/>
    <property type="evidence" value="ECO:0007669"/>
    <property type="project" value="TreeGrafter"/>
</dbReference>
<comment type="caution">
    <text evidence="7">The sequence shown here is derived from an EMBL/GenBank/DDBJ whole genome shotgun (WGS) entry which is preliminary data.</text>
</comment>
<protein>
    <submittedName>
        <fullName evidence="7">Uncharacterized protein</fullName>
    </submittedName>
</protein>
<dbReference type="GO" id="GO:0005615">
    <property type="term" value="C:extracellular space"/>
    <property type="evidence" value="ECO:0007669"/>
    <property type="project" value="TreeGrafter"/>
</dbReference>
<keyword evidence="6" id="KW-0812">Transmembrane</keyword>
<dbReference type="Gene3D" id="2.60.40.10">
    <property type="entry name" value="Immunoglobulins"/>
    <property type="match status" value="1"/>
</dbReference>
<evidence type="ECO:0000256" key="3">
    <source>
        <dbReference type="ARBA" id="ARBA00022859"/>
    </source>
</evidence>
<dbReference type="GO" id="GO:0002486">
    <property type="term" value="P:antigen processing and presentation of endogenous peptide antigen via MHC class I via ER pathway, TAP-independent"/>
    <property type="evidence" value="ECO:0007669"/>
    <property type="project" value="TreeGrafter"/>
</dbReference>
<dbReference type="GO" id="GO:0009897">
    <property type="term" value="C:external side of plasma membrane"/>
    <property type="evidence" value="ECO:0007669"/>
    <property type="project" value="TreeGrafter"/>
</dbReference>
<keyword evidence="4 6" id="KW-0472">Membrane</keyword>
<evidence type="ECO:0000313" key="7">
    <source>
        <dbReference type="EMBL" id="KAK1329586.1"/>
    </source>
</evidence>
<reference evidence="7" key="1">
    <citation type="submission" date="2023-06" db="EMBL/GenBank/DDBJ databases">
        <title>Reference genome for the Northern bat (Eptesicus nilssonii), a most northern bat species.</title>
        <authorList>
            <person name="Laine V.N."/>
            <person name="Pulliainen A.T."/>
            <person name="Lilley T.M."/>
        </authorList>
    </citation>
    <scope>NUCLEOTIDE SEQUENCE</scope>
    <source>
        <strain evidence="7">BLF_Eptnil</strain>
        <tissue evidence="7">Kidney</tissue>
    </source>
</reference>
<evidence type="ECO:0000256" key="5">
    <source>
        <dbReference type="ARBA" id="ARBA00023180"/>
    </source>
</evidence>